<keyword evidence="5" id="KW-0408">Iron</keyword>
<dbReference type="PROSITE" id="PS50905">
    <property type="entry name" value="FERRITIN_LIKE"/>
    <property type="match status" value="1"/>
</dbReference>
<evidence type="ECO:0000256" key="1">
    <source>
        <dbReference type="ARBA" id="ARBA00001965"/>
    </source>
</evidence>
<dbReference type="AlphaFoldDB" id="A0A6N3E9E4"/>
<feature type="domain" description="Ferritin-like diiron" evidence="7">
    <location>
        <begin position="2"/>
        <end position="133"/>
    </location>
</feature>
<dbReference type="InterPro" id="IPR009040">
    <property type="entry name" value="Ferritin-like_diiron"/>
</dbReference>
<dbReference type="InterPro" id="IPR009078">
    <property type="entry name" value="Ferritin-like_SF"/>
</dbReference>
<gene>
    <name evidence="8" type="primary">rbr</name>
    <name evidence="8" type="ORF">CTLFYP3_02237</name>
</gene>
<keyword evidence="3" id="KW-0479">Metal-binding</keyword>
<evidence type="ECO:0000256" key="5">
    <source>
        <dbReference type="ARBA" id="ARBA00023004"/>
    </source>
</evidence>
<dbReference type="PANTHER" id="PTHR43865:SF1">
    <property type="entry name" value="RUBRERYTHRIN-RELATED"/>
    <property type="match status" value="1"/>
</dbReference>
<evidence type="ECO:0000256" key="4">
    <source>
        <dbReference type="ARBA" id="ARBA00022982"/>
    </source>
</evidence>
<evidence type="ECO:0000256" key="3">
    <source>
        <dbReference type="ARBA" id="ARBA00022723"/>
    </source>
</evidence>
<dbReference type="InterPro" id="IPR052364">
    <property type="entry name" value="Rubrerythrin"/>
</dbReference>
<organism evidence="8">
    <name type="scientific">Clostridium tertium</name>
    <dbReference type="NCBI Taxonomy" id="1559"/>
    <lineage>
        <taxon>Bacteria</taxon>
        <taxon>Bacillati</taxon>
        <taxon>Bacillota</taxon>
        <taxon>Clostridia</taxon>
        <taxon>Eubacteriales</taxon>
        <taxon>Clostridiaceae</taxon>
        <taxon>Clostridium</taxon>
    </lineage>
</organism>
<dbReference type="InterPro" id="IPR024934">
    <property type="entry name" value="Rubredoxin-like_dom"/>
</dbReference>
<proteinExistence type="predicted"/>
<dbReference type="InterPro" id="IPR048574">
    <property type="entry name" value="RUBY_RBDX"/>
</dbReference>
<reference evidence="8" key="1">
    <citation type="submission" date="2019-11" db="EMBL/GenBank/DDBJ databases">
        <authorList>
            <person name="Feng L."/>
        </authorList>
    </citation>
    <scope>NUCLEOTIDE SEQUENCE</scope>
    <source>
        <strain evidence="8">CTertiumLFYP3</strain>
    </source>
</reference>
<evidence type="ECO:0000259" key="7">
    <source>
        <dbReference type="PROSITE" id="PS50905"/>
    </source>
</evidence>
<dbReference type="PROSITE" id="PS50903">
    <property type="entry name" value="RUBREDOXIN_LIKE"/>
    <property type="match status" value="1"/>
</dbReference>
<keyword evidence="2" id="KW-0813">Transport</keyword>
<evidence type="ECO:0000259" key="6">
    <source>
        <dbReference type="PROSITE" id="PS50903"/>
    </source>
</evidence>
<dbReference type="GO" id="GO:0016491">
    <property type="term" value="F:oxidoreductase activity"/>
    <property type="evidence" value="ECO:0007669"/>
    <property type="project" value="InterPro"/>
</dbReference>
<protein>
    <submittedName>
        <fullName evidence="8">Rubrerythrin</fullName>
    </submittedName>
</protein>
<feature type="domain" description="Rubredoxin-like" evidence="6">
    <location>
        <begin position="140"/>
        <end position="174"/>
    </location>
</feature>
<dbReference type="Gene3D" id="2.20.28.10">
    <property type="match status" value="1"/>
</dbReference>
<dbReference type="EMBL" id="CACRTO010000020">
    <property type="protein sequence ID" value="VYU38346.1"/>
    <property type="molecule type" value="Genomic_DNA"/>
</dbReference>
<dbReference type="Pfam" id="PF21349">
    <property type="entry name" value="RUBY_RBDX"/>
    <property type="match status" value="1"/>
</dbReference>
<dbReference type="SUPFAM" id="SSF57802">
    <property type="entry name" value="Rubredoxin-like"/>
    <property type="match status" value="1"/>
</dbReference>
<evidence type="ECO:0000313" key="8">
    <source>
        <dbReference type="EMBL" id="VYU38346.1"/>
    </source>
</evidence>
<sequence length="180" mass="20721">MDLKGSKTESNLFRTFAGESRARTRYNLYAEKARLDGYQWVAEIFDETARNEFAHAREVYGTYLNLIGCTKNNLMASILGENSEFQDIYKGFEADARAEGFNEIADFYKELSETEENHSKRFKELYDKIEDGTMFKGPAGSLWVCMNCGYIHEGEEAPLVCPLCKYPRAYFKPYCKVTNP</sequence>
<dbReference type="InterPro" id="IPR012347">
    <property type="entry name" value="Ferritin-like"/>
</dbReference>
<dbReference type="InterPro" id="IPR003251">
    <property type="entry name" value="Rr_diiron-bd_dom"/>
</dbReference>
<accession>A0A6N3E9E4</accession>
<name>A0A6N3E9E4_9CLOT</name>
<keyword evidence="4" id="KW-0249">Electron transport</keyword>
<dbReference type="Pfam" id="PF02915">
    <property type="entry name" value="Rubrerythrin"/>
    <property type="match status" value="2"/>
</dbReference>
<dbReference type="CDD" id="cd00729">
    <property type="entry name" value="rubredoxin_SM"/>
    <property type="match status" value="1"/>
</dbReference>
<evidence type="ECO:0000256" key="2">
    <source>
        <dbReference type="ARBA" id="ARBA00022448"/>
    </source>
</evidence>
<comment type="cofactor">
    <cofactor evidence="1">
        <name>Fe(3+)</name>
        <dbReference type="ChEBI" id="CHEBI:29034"/>
    </cofactor>
</comment>
<dbReference type="GO" id="GO:0005506">
    <property type="term" value="F:iron ion binding"/>
    <property type="evidence" value="ECO:0007669"/>
    <property type="project" value="InterPro"/>
</dbReference>
<dbReference type="RefSeq" id="WP_156626678.1">
    <property type="nucleotide sequence ID" value="NZ_CACRTO010000020.1"/>
</dbReference>
<dbReference type="CDD" id="cd01041">
    <property type="entry name" value="Rubrerythrin"/>
    <property type="match status" value="1"/>
</dbReference>
<dbReference type="SUPFAM" id="SSF47240">
    <property type="entry name" value="Ferritin-like"/>
    <property type="match status" value="1"/>
</dbReference>
<dbReference type="Gene3D" id="1.20.1260.10">
    <property type="match status" value="1"/>
</dbReference>
<dbReference type="PANTHER" id="PTHR43865">
    <property type="entry name" value="RUBRERYTHRIN-RELATED"/>
    <property type="match status" value="1"/>
</dbReference>